<sequence>MPPPFLQSLTRDKTNIKHSFKLTRRRMSSSSSPVGLEHGARTWTSSFPLPHHQPSKIPPFYLSYLDTIDT</sequence>
<dbReference type="GeneID" id="38131996"/>
<protein>
    <submittedName>
        <fullName evidence="1">Uncharacterized protein</fullName>
    </submittedName>
</protein>
<reference evidence="1 2" key="1">
    <citation type="submission" date="2018-07" db="EMBL/GenBank/DDBJ databases">
        <title>The genomes of Aspergillus section Nigri reveals drivers in fungal speciation.</title>
        <authorList>
            <consortium name="DOE Joint Genome Institute"/>
            <person name="Vesth T.C."/>
            <person name="Nybo J."/>
            <person name="Theobald S."/>
            <person name="Brandl J."/>
            <person name="Frisvad J.C."/>
            <person name="Nielsen K.F."/>
            <person name="Lyhne E.K."/>
            <person name="Kogle M.E."/>
            <person name="Kuo A."/>
            <person name="Riley R."/>
            <person name="Clum A."/>
            <person name="Nolan M."/>
            <person name="Lipzen A."/>
            <person name="Salamov A."/>
            <person name="Henrissat B."/>
            <person name="Wiebenga A."/>
            <person name="De vries R.P."/>
            <person name="Grigoriev I.V."/>
            <person name="Mortensen U.H."/>
            <person name="Andersen M.R."/>
            <person name="Baker S.E."/>
        </authorList>
    </citation>
    <scope>NUCLEOTIDE SEQUENCE [LARGE SCALE GENOMIC DNA]</scope>
    <source>
        <strain evidence="1 2">CBS 139.54b</strain>
    </source>
</reference>
<dbReference type="Proteomes" id="UP000253729">
    <property type="component" value="Unassembled WGS sequence"/>
</dbReference>
<evidence type="ECO:0000313" key="1">
    <source>
        <dbReference type="EMBL" id="RDH36577.1"/>
    </source>
</evidence>
<dbReference type="RefSeq" id="XP_026629599.1">
    <property type="nucleotide sequence ID" value="XM_026763640.1"/>
</dbReference>
<dbReference type="EMBL" id="KZ852037">
    <property type="protein sequence ID" value="RDH36577.1"/>
    <property type="molecule type" value="Genomic_DNA"/>
</dbReference>
<organism evidence="1 2">
    <name type="scientific">Aspergillus welwitschiae</name>
    <dbReference type="NCBI Taxonomy" id="1341132"/>
    <lineage>
        <taxon>Eukaryota</taxon>
        <taxon>Fungi</taxon>
        <taxon>Dikarya</taxon>
        <taxon>Ascomycota</taxon>
        <taxon>Pezizomycotina</taxon>
        <taxon>Eurotiomycetes</taxon>
        <taxon>Eurotiomycetidae</taxon>
        <taxon>Eurotiales</taxon>
        <taxon>Aspergillaceae</taxon>
        <taxon>Aspergillus</taxon>
        <taxon>Aspergillus subgen. Circumdati</taxon>
    </lineage>
</organism>
<name>A0A3F3QBS9_9EURO</name>
<proteinExistence type="predicted"/>
<gene>
    <name evidence="1" type="ORF">BDQ94DRAFT_114854</name>
</gene>
<dbReference type="AlphaFoldDB" id="A0A3F3QBS9"/>
<keyword evidence="2" id="KW-1185">Reference proteome</keyword>
<accession>A0A3F3QBS9</accession>
<evidence type="ECO:0000313" key="2">
    <source>
        <dbReference type="Proteomes" id="UP000253729"/>
    </source>
</evidence>